<evidence type="ECO:0000313" key="10">
    <source>
        <dbReference type="Proteomes" id="UP000554520"/>
    </source>
</evidence>
<dbReference type="InterPro" id="IPR000515">
    <property type="entry name" value="MetI-like"/>
</dbReference>
<evidence type="ECO:0000256" key="6">
    <source>
        <dbReference type="ARBA" id="ARBA00023136"/>
    </source>
</evidence>
<feature type="transmembrane region" description="Helical" evidence="7">
    <location>
        <begin position="112"/>
        <end position="133"/>
    </location>
</feature>
<keyword evidence="4 7" id="KW-0812">Transmembrane</keyword>
<protein>
    <submittedName>
        <fullName evidence="9">Multiple sugar transport system permease protein</fullName>
    </submittedName>
</protein>
<dbReference type="GO" id="GO:0005886">
    <property type="term" value="C:plasma membrane"/>
    <property type="evidence" value="ECO:0007669"/>
    <property type="project" value="UniProtKB-SubCell"/>
</dbReference>
<dbReference type="RefSeq" id="WP_183665491.1">
    <property type="nucleotide sequence ID" value="NZ_JACHXN010000036.1"/>
</dbReference>
<evidence type="ECO:0000256" key="5">
    <source>
        <dbReference type="ARBA" id="ARBA00022989"/>
    </source>
</evidence>
<keyword evidence="2 7" id="KW-0813">Transport</keyword>
<evidence type="ECO:0000313" key="9">
    <source>
        <dbReference type="EMBL" id="MBB3149613.1"/>
    </source>
</evidence>
<evidence type="ECO:0000256" key="3">
    <source>
        <dbReference type="ARBA" id="ARBA00022475"/>
    </source>
</evidence>
<feature type="transmembrane region" description="Helical" evidence="7">
    <location>
        <begin position="192"/>
        <end position="218"/>
    </location>
</feature>
<evidence type="ECO:0000256" key="4">
    <source>
        <dbReference type="ARBA" id="ARBA00022692"/>
    </source>
</evidence>
<feature type="transmembrane region" description="Helical" evidence="7">
    <location>
        <begin position="49"/>
        <end position="73"/>
    </location>
</feature>
<sequence length="330" mass="36398">MSETVQQTSAARAHNSRISGLEPAAAEAAPPASRRASGGGSVLHRDRRFFILLLLPGVVVSVATIFLPVLYAIGLSFYQANSFIDTPVFVGLDNYVRVLSDPGYWHAFFNGLIYAVATVVLQVVVGIAIALILHQPFRGRTIVRGLALTPYILPTVVAVFIWKWLLDPNYGLINAAAAFFGYPNIDWLGSPLLAWSSIIFVSVWHWTPFVTITFLAALQTVPEELYEAAKLDGAGPLQQLFFVTLPVLRPVLLVIILLRTIFMFNKFDIIWLMTSGGPLNATEHLPLLAYNKTFMEFDIGGGTAIATTSFIFLTAGMYVYLKLFPLEDRE</sequence>
<organism evidence="9 10">
    <name type="scientific">Phyllobacterium trifolii</name>
    <dbReference type="NCBI Taxonomy" id="300193"/>
    <lineage>
        <taxon>Bacteria</taxon>
        <taxon>Pseudomonadati</taxon>
        <taxon>Pseudomonadota</taxon>
        <taxon>Alphaproteobacteria</taxon>
        <taxon>Hyphomicrobiales</taxon>
        <taxon>Phyllobacteriaceae</taxon>
        <taxon>Phyllobacterium</taxon>
    </lineage>
</organism>
<evidence type="ECO:0000256" key="1">
    <source>
        <dbReference type="ARBA" id="ARBA00004651"/>
    </source>
</evidence>
<dbReference type="Proteomes" id="UP000554520">
    <property type="component" value="Unassembled WGS sequence"/>
</dbReference>
<dbReference type="PROSITE" id="PS50928">
    <property type="entry name" value="ABC_TM1"/>
    <property type="match status" value="1"/>
</dbReference>
<dbReference type="PANTHER" id="PTHR43005">
    <property type="entry name" value="BLR7065 PROTEIN"/>
    <property type="match status" value="1"/>
</dbReference>
<evidence type="ECO:0000256" key="7">
    <source>
        <dbReference type="RuleBase" id="RU363032"/>
    </source>
</evidence>
<evidence type="ECO:0000259" key="8">
    <source>
        <dbReference type="PROSITE" id="PS50928"/>
    </source>
</evidence>
<keyword evidence="6 7" id="KW-0472">Membrane</keyword>
<feature type="transmembrane region" description="Helical" evidence="7">
    <location>
        <begin position="239"/>
        <end position="262"/>
    </location>
</feature>
<dbReference type="InterPro" id="IPR035906">
    <property type="entry name" value="MetI-like_sf"/>
</dbReference>
<keyword evidence="9" id="KW-0762">Sugar transport</keyword>
<comment type="caution">
    <text evidence="9">The sequence shown here is derived from an EMBL/GenBank/DDBJ whole genome shotgun (WGS) entry which is preliminary data.</text>
</comment>
<keyword evidence="5 7" id="KW-1133">Transmembrane helix</keyword>
<dbReference type="EMBL" id="JACHXN010000036">
    <property type="protein sequence ID" value="MBB3149613.1"/>
    <property type="molecule type" value="Genomic_DNA"/>
</dbReference>
<dbReference type="CDD" id="cd06261">
    <property type="entry name" value="TM_PBP2"/>
    <property type="match status" value="1"/>
</dbReference>
<reference evidence="9 10" key="1">
    <citation type="submission" date="2020-08" db="EMBL/GenBank/DDBJ databases">
        <title>Genomic Encyclopedia of Type Strains, Phase III (KMG-III): the genomes of soil and plant-associated and newly described type strains.</title>
        <authorList>
            <person name="Whitman W."/>
        </authorList>
    </citation>
    <scope>NUCLEOTIDE SEQUENCE [LARGE SCALE GENOMIC DNA]</scope>
    <source>
        <strain evidence="9 10">CECT 7015</strain>
    </source>
</reference>
<name>A0A839UIL6_9HYPH</name>
<dbReference type="GO" id="GO:0055085">
    <property type="term" value="P:transmembrane transport"/>
    <property type="evidence" value="ECO:0007669"/>
    <property type="project" value="InterPro"/>
</dbReference>
<comment type="subcellular location">
    <subcellularLocation>
        <location evidence="1 7">Cell membrane</location>
        <topology evidence="1 7">Multi-pass membrane protein</topology>
    </subcellularLocation>
</comment>
<accession>A0A839UIL6</accession>
<dbReference type="Gene3D" id="1.10.3720.10">
    <property type="entry name" value="MetI-like"/>
    <property type="match status" value="1"/>
</dbReference>
<comment type="similarity">
    <text evidence="7">Belongs to the binding-protein-dependent transport system permease family.</text>
</comment>
<dbReference type="SUPFAM" id="SSF161098">
    <property type="entry name" value="MetI-like"/>
    <property type="match status" value="1"/>
</dbReference>
<feature type="transmembrane region" description="Helical" evidence="7">
    <location>
        <begin position="299"/>
        <end position="321"/>
    </location>
</feature>
<dbReference type="Pfam" id="PF00528">
    <property type="entry name" value="BPD_transp_1"/>
    <property type="match status" value="1"/>
</dbReference>
<gene>
    <name evidence="9" type="ORF">FHS21_006067</name>
</gene>
<dbReference type="AlphaFoldDB" id="A0A839UIL6"/>
<keyword evidence="10" id="KW-1185">Reference proteome</keyword>
<keyword evidence="3" id="KW-1003">Cell membrane</keyword>
<feature type="transmembrane region" description="Helical" evidence="7">
    <location>
        <begin position="145"/>
        <end position="165"/>
    </location>
</feature>
<proteinExistence type="inferred from homology"/>
<evidence type="ECO:0000256" key="2">
    <source>
        <dbReference type="ARBA" id="ARBA00022448"/>
    </source>
</evidence>
<dbReference type="PANTHER" id="PTHR43005:SF1">
    <property type="entry name" value="SPERMIDINE_PUTRESCINE TRANSPORT SYSTEM PERMEASE PROTEIN"/>
    <property type="match status" value="1"/>
</dbReference>
<feature type="domain" description="ABC transmembrane type-1" evidence="8">
    <location>
        <begin position="108"/>
        <end position="322"/>
    </location>
</feature>